<reference evidence="2 3" key="1">
    <citation type="submission" date="2019-10" db="EMBL/GenBank/DDBJ databases">
        <title>Whole genome shotgun sequence of Acrocarpospora pleiomorpha NBRC 16267.</title>
        <authorList>
            <person name="Ichikawa N."/>
            <person name="Kimura A."/>
            <person name="Kitahashi Y."/>
            <person name="Komaki H."/>
            <person name="Oguchi A."/>
        </authorList>
    </citation>
    <scope>NUCLEOTIDE SEQUENCE [LARGE SCALE GENOMIC DNA]</scope>
    <source>
        <strain evidence="2 3">NBRC 16267</strain>
    </source>
</reference>
<protein>
    <submittedName>
        <fullName evidence="2">Uncharacterized protein</fullName>
    </submittedName>
</protein>
<organism evidence="2 3">
    <name type="scientific">Acrocarpospora pleiomorpha</name>
    <dbReference type="NCBI Taxonomy" id="90975"/>
    <lineage>
        <taxon>Bacteria</taxon>
        <taxon>Bacillati</taxon>
        <taxon>Actinomycetota</taxon>
        <taxon>Actinomycetes</taxon>
        <taxon>Streptosporangiales</taxon>
        <taxon>Streptosporangiaceae</taxon>
        <taxon>Acrocarpospora</taxon>
    </lineage>
</organism>
<gene>
    <name evidence="2" type="ORF">Aple_058560</name>
</gene>
<name>A0A5M3XNL4_9ACTN</name>
<sequence length="148" mass="15136">MTAATDTRPSQADSRSHTCSTGNATDAIAPSPASRSAIRRLRNATTRAPSCNDRPPATTAAAISPCECPTTASGRTPSDSQTAAKETITANDTGWTTSTRSSPSAWRITSSNDQSTNGSNAAAHSAIRPAKTGDSSSRAAPIPAHWAP</sequence>
<feature type="compositionally biased region" description="Polar residues" evidence="1">
    <location>
        <begin position="1"/>
        <end position="24"/>
    </location>
</feature>
<evidence type="ECO:0000313" key="2">
    <source>
        <dbReference type="EMBL" id="GES22957.1"/>
    </source>
</evidence>
<evidence type="ECO:0000313" key="3">
    <source>
        <dbReference type="Proteomes" id="UP000377595"/>
    </source>
</evidence>
<keyword evidence="3" id="KW-1185">Reference proteome</keyword>
<comment type="caution">
    <text evidence="2">The sequence shown here is derived from an EMBL/GenBank/DDBJ whole genome shotgun (WGS) entry which is preliminary data.</text>
</comment>
<dbReference type="AlphaFoldDB" id="A0A5M3XNL4"/>
<feature type="compositionally biased region" description="Polar residues" evidence="1">
    <location>
        <begin position="70"/>
        <end position="122"/>
    </location>
</feature>
<dbReference type="Proteomes" id="UP000377595">
    <property type="component" value="Unassembled WGS sequence"/>
</dbReference>
<accession>A0A5M3XNL4</accession>
<evidence type="ECO:0000256" key="1">
    <source>
        <dbReference type="SAM" id="MobiDB-lite"/>
    </source>
</evidence>
<proteinExistence type="predicted"/>
<feature type="region of interest" description="Disordered" evidence="1">
    <location>
        <begin position="1"/>
        <end position="148"/>
    </location>
</feature>
<dbReference type="EMBL" id="BLAF01000036">
    <property type="protein sequence ID" value="GES22957.1"/>
    <property type="molecule type" value="Genomic_DNA"/>
</dbReference>
<feature type="compositionally biased region" description="Low complexity" evidence="1">
    <location>
        <begin position="27"/>
        <end position="36"/>
    </location>
</feature>